<dbReference type="EMBL" id="CADCXU010034708">
    <property type="protein sequence ID" value="CAB0019941.1"/>
    <property type="molecule type" value="Genomic_DNA"/>
</dbReference>
<reference evidence="2 3" key="1">
    <citation type="submission" date="2020-02" db="EMBL/GenBank/DDBJ databases">
        <authorList>
            <person name="Ferguson B K."/>
        </authorList>
    </citation>
    <scope>NUCLEOTIDE SEQUENCE [LARGE SCALE GENOMIC DNA]</scope>
</reference>
<organism evidence="2 3">
    <name type="scientific">Nesidiocoris tenuis</name>
    <dbReference type="NCBI Taxonomy" id="355587"/>
    <lineage>
        <taxon>Eukaryota</taxon>
        <taxon>Metazoa</taxon>
        <taxon>Ecdysozoa</taxon>
        <taxon>Arthropoda</taxon>
        <taxon>Hexapoda</taxon>
        <taxon>Insecta</taxon>
        <taxon>Pterygota</taxon>
        <taxon>Neoptera</taxon>
        <taxon>Paraneoptera</taxon>
        <taxon>Hemiptera</taxon>
        <taxon>Heteroptera</taxon>
        <taxon>Panheteroptera</taxon>
        <taxon>Cimicomorpha</taxon>
        <taxon>Miridae</taxon>
        <taxon>Dicyphina</taxon>
        <taxon>Nesidiocoris</taxon>
    </lineage>
</organism>
<gene>
    <name evidence="2" type="ORF">NTEN_LOCUS23570</name>
</gene>
<feature type="compositionally biased region" description="Polar residues" evidence="1">
    <location>
        <begin position="183"/>
        <end position="192"/>
    </location>
</feature>
<evidence type="ECO:0000313" key="2">
    <source>
        <dbReference type="EMBL" id="CAB0019941.1"/>
    </source>
</evidence>
<feature type="compositionally biased region" description="Low complexity" evidence="1">
    <location>
        <begin position="133"/>
        <end position="147"/>
    </location>
</feature>
<dbReference type="AlphaFoldDB" id="A0A6H5HQR8"/>
<sequence>MEYSMSVHDVGRNIGLEHYRLLSPIVGVEGITIRFYEQGRIFRVGLPIHVRETWINNDKSKSTIKTSTAKKTVTSTSRSTVRSNDPKAVKDAPPTKPTAKKIQPSDRLSKAEKATKPTASTISKGSKTTAEINTSSSTSTKNVVSNKAPSKRPVAGQRTTPEKNQSTANTPLRATTKGPSKPLTKNETQPKPQSKDRKVVAKADPGGAVKPGTRTVKPVVDKRNTLAKTSTDKNARVGSQKEQQQISKARPLKAKEKLNSVQTPPNAEQKVLGKNGLSYNVVLEPAKSARPKLLADNDRSRSVDNQKADNLPSQLVKQRTFVKDDEQVKSSIPNISDPDETVAKDEYEEDFEDYSSDFEEDTESGFTSSNETTSESTETSSSENDDLTSDLKVGSKTKMVVEEERKLDSGNYDMKTSALRNEAIRLNQLNDIKEAISRENTMFKEGYVSVQGIQSGNWNRWIRRF</sequence>
<feature type="compositionally biased region" description="Polar residues" evidence="1">
    <location>
        <begin position="157"/>
        <end position="173"/>
    </location>
</feature>
<feature type="compositionally biased region" description="Basic and acidic residues" evidence="1">
    <location>
        <begin position="103"/>
        <end position="115"/>
    </location>
</feature>
<protein>
    <submittedName>
        <fullName evidence="2">Uncharacterized protein</fullName>
    </submittedName>
</protein>
<feature type="compositionally biased region" description="Basic and acidic residues" evidence="1">
    <location>
        <begin position="219"/>
        <end position="235"/>
    </location>
</feature>
<keyword evidence="3" id="KW-1185">Reference proteome</keyword>
<proteinExistence type="predicted"/>
<dbReference type="Proteomes" id="UP000479000">
    <property type="component" value="Unassembled WGS sequence"/>
</dbReference>
<feature type="region of interest" description="Disordered" evidence="1">
    <location>
        <begin position="63"/>
        <end position="393"/>
    </location>
</feature>
<evidence type="ECO:0000313" key="3">
    <source>
        <dbReference type="Proteomes" id="UP000479000"/>
    </source>
</evidence>
<feature type="compositionally biased region" description="Low complexity" evidence="1">
    <location>
        <begin position="63"/>
        <end position="83"/>
    </location>
</feature>
<accession>A0A6H5HQR8</accession>
<feature type="compositionally biased region" description="Acidic residues" evidence="1">
    <location>
        <begin position="346"/>
        <end position="363"/>
    </location>
</feature>
<feature type="compositionally biased region" description="Basic and acidic residues" evidence="1">
    <location>
        <begin position="293"/>
        <end position="307"/>
    </location>
</feature>
<dbReference type="OrthoDB" id="2162425at2759"/>
<feature type="compositionally biased region" description="Polar residues" evidence="1">
    <location>
        <begin position="117"/>
        <end position="132"/>
    </location>
</feature>
<evidence type="ECO:0000256" key="1">
    <source>
        <dbReference type="SAM" id="MobiDB-lite"/>
    </source>
</evidence>
<feature type="compositionally biased region" description="Low complexity" evidence="1">
    <location>
        <begin position="364"/>
        <end position="382"/>
    </location>
</feature>
<name>A0A6H5HQR8_9HEMI</name>